<evidence type="ECO:0000313" key="2">
    <source>
        <dbReference type="Proteomes" id="UP001062846"/>
    </source>
</evidence>
<gene>
    <name evidence="1" type="ORF">RHMOL_Rhmol12G0139800</name>
</gene>
<keyword evidence="2" id="KW-1185">Reference proteome</keyword>
<organism evidence="1 2">
    <name type="scientific">Rhododendron molle</name>
    <name type="common">Chinese azalea</name>
    <name type="synonym">Azalea mollis</name>
    <dbReference type="NCBI Taxonomy" id="49168"/>
    <lineage>
        <taxon>Eukaryota</taxon>
        <taxon>Viridiplantae</taxon>
        <taxon>Streptophyta</taxon>
        <taxon>Embryophyta</taxon>
        <taxon>Tracheophyta</taxon>
        <taxon>Spermatophyta</taxon>
        <taxon>Magnoliopsida</taxon>
        <taxon>eudicotyledons</taxon>
        <taxon>Gunneridae</taxon>
        <taxon>Pentapetalae</taxon>
        <taxon>asterids</taxon>
        <taxon>Ericales</taxon>
        <taxon>Ericaceae</taxon>
        <taxon>Ericoideae</taxon>
        <taxon>Rhodoreae</taxon>
        <taxon>Rhododendron</taxon>
    </lineage>
</organism>
<accession>A0ACC0LHR6</accession>
<reference evidence="1" key="1">
    <citation type="submission" date="2022-02" db="EMBL/GenBank/DDBJ databases">
        <title>Plant Genome Project.</title>
        <authorList>
            <person name="Zhang R.-G."/>
        </authorList>
    </citation>
    <scope>NUCLEOTIDE SEQUENCE</scope>
    <source>
        <strain evidence="1">AT1</strain>
    </source>
</reference>
<dbReference type="EMBL" id="CM046399">
    <property type="protein sequence ID" value="KAI8528303.1"/>
    <property type="molecule type" value="Genomic_DNA"/>
</dbReference>
<sequence>MTAAFPPLPTEASKLALLLCLSRVGDKSGRQSKSAEEQKDWRRLARAFWSSPSFEKASDSTAVKGEALLRRN</sequence>
<dbReference type="Proteomes" id="UP001062846">
    <property type="component" value="Chromosome 12"/>
</dbReference>
<evidence type="ECO:0000313" key="1">
    <source>
        <dbReference type="EMBL" id="KAI8528303.1"/>
    </source>
</evidence>
<protein>
    <submittedName>
        <fullName evidence="1">Uncharacterized protein</fullName>
    </submittedName>
</protein>
<proteinExistence type="predicted"/>
<name>A0ACC0LHR6_RHOML</name>
<comment type="caution">
    <text evidence="1">The sequence shown here is derived from an EMBL/GenBank/DDBJ whole genome shotgun (WGS) entry which is preliminary data.</text>
</comment>